<dbReference type="AlphaFoldDB" id="B1KP54"/>
<dbReference type="RefSeq" id="WP_012327402.1">
    <property type="nucleotide sequence ID" value="NC_010506.1"/>
</dbReference>
<accession>B1KP54</accession>
<dbReference type="eggNOG" id="ENOG5032T0Z">
    <property type="taxonomic scope" value="Bacteria"/>
</dbReference>
<dbReference type="Proteomes" id="UP000002168">
    <property type="component" value="Chromosome"/>
</dbReference>
<evidence type="ECO:0000256" key="1">
    <source>
        <dbReference type="SAM" id="SignalP"/>
    </source>
</evidence>
<dbReference type="HOGENOM" id="CLU_115421_0_0_6"/>
<dbReference type="STRING" id="392500.Swoo_4836"/>
<gene>
    <name evidence="2" type="ordered locus">Swoo_4836</name>
</gene>
<dbReference type="EMBL" id="CP000961">
    <property type="protein sequence ID" value="ACA89085.1"/>
    <property type="molecule type" value="Genomic_DNA"/>
</dbReference>
<proteinExistence type="predicted"/>
<feature type="signal peptide" evidence="1">
    <location>
        <begin position="1"/>
        <end position="42"/>
    </location>
</feature>
<reference evidence="2 3" key="1">
    <citation type="submission" date="2008-02" db="EMBL/GenBank/DDBJ databases">
        <title>Complete sequence of Shewanella woodyi ATCC 51908.</title>
        <authorList>
            <consortium name="US DOE Joint Genome Institute"/>
            <person name="Copeland A."/>
            <person name="Lucas S."/>
            <person name="Lapidus A."/>
            <person name="Glavina del Rio T."/>
            <person name="Dalin E."/>
            <person name="Tice H."/>
            <person name="Bruce D."/>
            <person name="Goodwin L."/>
            <person name="Pitluck S."/>
            <person name="Sims D."/>
            <person name="Brettin T."/>
            <person name="Detter J.C."/>
            <person name="Han C."/>
            <person name="Kuske C.R."/>
            <person name="Schmutz J."/>
            <person name="Larimer F."/>
            <person name="Land M."/>
            <person name="Hauser L."/>
            <person name="Kyrpides N."/>
            <person name="Lykidis A."/>
            <person name="Zhao J.-S."/>
            <person name="Richardson P."/>
        </authorList>
    </citation>
    <scope>NUCLEOTIDE SEQUENCE [LARGE SCALE GENOMIC DNA]</scope>
    <source>
        <strain evidence="3">ATCC 51908 / MS32</strain>
    </source>
</reference>
<evidence type="ECO:0008006" key="4">
    <source>
        <dbReference type="Google" id="ProtNLM"/>
    </source>
</evidence>
<keyword evidence="1" id="KW-0732">Signal</keyword>
<evidence type="ECO:0000313" key="2">
    <source>
        <dbReference type="EMBL" id="ACA89085.1"/>
    </source>
</evidence>
<name>B1KP54_SHEWM</name>
<dbReference type="InterPro" id="IPR021501">
    <property type="entry name" value="DUF3157"/>
</dbReference>
<feature type="chain" id="PRO_5002765097" description="DUF3157 domain-containing protein" evidence="1">
    <location>
        <begin position="43"/>
        <end position="222"/>
    </location>
</feature>
<keyword evidence="3" id="KW-1185">Reference proteome</keyword>
<dbReference type="KEGG" id="swd:Swoo_4836"/>
<organism evidence="2 3">
    <name type="scientific">Shewanella woodyi (strain ATCC 51908 / MS32)</name>
    <dbReference type="NCBI Taxonomy" id="392500"/>
    <lineage>
        <taxon>Bacteria</taxon>
        <taxon>Pseudomonadati</taxon>
        <taxon>Pseudomonadota</taxon>
        <taxon>Gammaproteobacteria</taxon>
        <taxon>Alteromonadales</taxon>
        <taxon>Shewanellaceae</taxon>
        <taxon>Shewanella</taxon>
    </lineage>
</organism>
<evidence type="ECO:0000313" key="3">
    <source>
        <dbReference type="Proteomes" id="UP000002168"/>
    </source>
</evidence>
<dbReference type="Pfam" id="PF11355">
    <property type="entry name" value="DUF3157"/>
    <property type="match status" value="1"/>
</dbReference>
<protein>
    <recommendedName>
        <fullName evidence="4">DUF3157 domain-containing protein</fullName>
    </recommendedName>
</protein>
<sequence precursor="true">MKYLSIQFMLEPTYLFGFKPMRKTLNTLIGFALLTLAIPAMAAEVTTVTLDNGTKVRLNDDFTWEYVILETTTPAVDTVTTTSAPTSQASTQAAVISAPTLTARAMSQAELLKSTAKGGVKVSFLNSQWDEDGRLGLTFDLASSSSEHYVLINLDVTLFDDTGKLLETKTIKVWKAIFRMPDTYLRKGQQRESKIFWFEGIDPNLWTKELVSLKIGEMDSRM</sequence>